<evidence type="ECO:0000313" key="6">
    <source>
        <dbReference type="Proteomes" id="UP001319045"/>
    </source>
</evidence>
<dbReference type="Pfam" id="PF14905">
    <property type="entry name" value="OMP_b-brl_3"/>
    <property type="match status" value="1"/>
</dbReference>
<evidence type="ECO:0000256" key="3">
    <source>
        <dbReference type="ARBA" id="ARBA00023237"/>
    </source>
</evidence>
<evidence type="ECO:0000256" key="1">
    <source>
        <dbReference type="ARBA" id="ARBA00004442"/>
    </source>
</evidence>
<feature type="domain" description="Outer membrane protein beta-barrel" evidence="4">
    <location>
        <begin position="292"/>
        <end position="688"/>
    </location>
</feature>
<protein>
    <submittedName>
        <fullName evidence="5">TonB-dependent receptor</fullName>
    </submittedName>
</protein>
<dbReference type="RefSeq" id="WP_207155044.1">
    <property type="nucleotide sequence ID" value="NZ_AP024484.1"/>
</dbReference>
<evidence type="ECO:0000313" key="5">
    <source>
        <dbReference type="EMBL" id="BCS84858.1"/>
    </source>
</evidence>
<dbReference type="InterPro" id="IPR041700">
    <property type="entry name" value="OMP_b-brl_3"/>
</dbReference>
<name>A0ABM7NWI9_9BACT</name>
<reference evidence="5 6" key="1">
    <citation type="journal article" date="2022" name="Int. J. Syst. Evol. Microbiol.">
        <title>Prevotella herbatica sp. nov., a plant polysaccharide-decomposing anaerobic bacterium isolated from a methanogenic reactor.</title>
        <authorList>
            <person name="Uek A."/>
            <person name="Tonouchi A."/>
            <person name="Kaku N."/>
            <person name="Ueki K."/>
        </authorList>
    </citation>
    <scope>NUCLEOTIDE SEQUENCE [LARGE SCALE GENOMIC DNA]</scope>
    <source>
        <strain evidence="5 6">WR041</strain>
    </source>
</reference>
<dbReference type="Proteomes" id="UP001319045">
    <property type="component" value="Chromosome"/>
</dbReference>
<proteinExistence type="predicted"/>
<evidence type="ECO:0000259" key="4">
    <source>
        <dbReference type="Pfam" id="PF14905"/>
    </source>
</evidence>
<evidence type="ECO:0000256" key="2">
    <source>
        <dbReference type="ARBA" id="ARBA00023136"/>
    </source>
</evidence>
<dbReference type="EMBL" id="AP024484">
    <property type="protein sequence ID" value="BCS84858.1"/>
    <property type="molecule type" value="Genomic_DNA"/>
</dbReference>
<gene>
    <name evidence="5" type="ORF">prwr041_07510</name>
</gene>
<sequence>MKNHLLIGLVICTLPCNAQKDSTKMTKFNNEPIQLKEVVVKSQKIISKADKIIKIISINDNKNGEELFRQTPSIALNGKDITINGCSGTKVFINDREIRLTGDNLISYIRSLSSKDIASIEVLPVAGASYDADAKGGIIKIKLRRKFTDDYQGNIAMKGMASDKSFAMRPSYSFNMHQHKWDFYTFGSGSWTTHDRGSILATRFYRDNKNNYSSIGDINTPANNQNICAGAFYEIDSLRTIGAEVGYFHDYTDMNTTSNSYLTYNDNIQNSDAQYSQRMKFNILSGSVNYQRKFDNKGSLLKVMVDYVNKKSVNKNLYNLLFLWNNRDSTYRSNLSSTYNIASTDISYKKVLTERTALLTGIKFTTTQMNNDNCYQSLVDSKWNDVLAYNYSSKYKEYIYAAYAEVNTEIKQWQLIAGIRAENAKTTNHNVNMKKDYSNIYPHLVLGYSFDEMKRWMISMRYARQIERPAFDALNPNRIELSQYSYQIGNPDLKPSYINRVSATLIHNYKYTLTLGCELYTDLIREFTKQDPKDNNVSYVTFENHNHENHWFVNINAPFQLGKLIDLNTNLTVVRQCIQMTAKDSYSNHNLVFFNCVANFNLPNKYYAEVEYTMHNRLYSGNSSIKTSNSINVKLKKTIAKDKILLTAGIDNILNESARYQSELSEYSLQSRHFMGSTGRLISLSLAYNFNRGNKIKVRRVENSSTDDRARMSNKR</sequence>
<keyword evidence="3" id="KW-0998">Cell outer membrane</keyword>
<dbReference type="Gene3D" id="2.40.170.20">
    <property type="entry name" value="TonB-dependent receptor, beta-barrel domain"/>
    <property type="match status" value="1"/>
</dbReference>
<organism evidence="5 6">
    <name type="scientific">Prevotella herbatica</name>
    <dbReference type="NCBI Taxonomy" id="2801997"/>
    <lineage>
        <taxon>Bacteria</taxon>
        <taxon>Pseudomonadati</taxon>
        <taxon>Bacteroidota</taxon>
        <taxon>Bacteroidia</taxon>
        <taxon>Bacteroidales</taxon>
        <taxon>Prevotellaceae</taxon>
        <taxon>Prevotella</taxon>
    </lineage>
</organism>
<keyword evidence="2" id="KW-0472">Membrane</keyword>
<keyword evidence="5" id="KW-0675">Receptor</keyword>
<dbReference type="SUPFAM" id="SSF56935">
    <property type="entry name" value="Porins"/>
    <property type="match status" value="1"/>
</dbReference>
<keyword evidence="6" id="KW-1185">Reference proteome</keyword>
<accession>A0ABM7NWI9</accession>
<comment type="subcellular location">
    <subcellularLocation>
        <location evidence="1">Cell outer membrane</location>
    </subcellularLocation>
</comment>
<dbReference type="InterPro" id="IPR036942">
    <property type="entry name" value="Beta-barrel_TonB_sf"/>
</dbReference>